<accession>A0A9X1DB79</accession>
<evidence type="ECO:0000313" key="1">
    <source>
        <dbReference type="EMBL" id="MBT2186818.1"/>
    </source>
</evidence>
<name>A0A9X1DB79_9SPHN</name>
<dbReference type="AlphaFoldDB" id="A0A9X1DB79"/>
<protein>
    <submittedName>
        <fullName evidence="1">Uncharacterized protein</fullName>
    </submittedName>
</protein>
<evidence type="ECO:0000313" key="2">
    <source>
        <dbReference type="Proteomes" id="UP001138757"/>
    </source>
</evidence>
<dbReference type="EMBL" id="JAHGAW010000004">
    <property type="protein sequence ID" value="MBT2186818.1"/>
    <property type="molecule type" value="Genomic_DNA"/>
</dbReference>
<comment type="caution">
    <text evidence="1">The sequence shown here is derived from an EMBL/GenBank/DDBJ whole genome shotgun (WGS) entry which is preliminary data.</text>
</comment>
<sequence>MMAYLNVSEQADGLFVNPFPPARAIAGQPTELTQREWTVAWLAREDGLNSIREEGPVRRFVRQLFGVERKNPLSDSRLEALRRIAVLSWRYGYNVAPSEIVHFLSAGWSERQYETLLTRIRAESQLLRGRMA</sequence>
<dbReference type="Proteomes" id="UP001138757">
    <property type="component" value="Unassembled WGS sequence"/>
</dbReference>
<proteinExistence type="predicted"/>
<reference evidence="1" key="1">
    <citation type="submission" date="2021-05" db="EMBL/GenBank/DDBJ databases">
        <title>Genome of Sphingobium sp. strain.</title>
        <authorList>
            <person name="Fan R."/>
        </authorList>
    </citation>
    <scope>NUCLEOTIDE SEQUENCE</scope>
    <source>
        <strain evidence="1">H33</strain>
    </source>
</reference>
<dbReference type="RefSeq" id="WP_214622557.1">
    <property type="nucleotide sequence ID" value="NZ_JAHGAW010000004.1"/>
</dbReference>
<gene>
    <name evidence="1" type="ORF">KK488_07625</name>
</gene>
<organism evidence="1 2">
    <name type="scientific">Sphingobium nicotianae</name>
    <dbReference type="NCBI Taxonomy" id="2782607"/>
    <lineage>
        <taxon>Bacteria</taxon>
        <taxon>Pseudomonadati</taxon>
        <taxon>Pseudomonadota</taxon>
        <taxon>Alphaproteobacteria</taxon>
        <taxon>Sphingomonadales</taxon>
        <taxon>Sphingomonadaceae</taxon>
        <taxon>Sphingobium</taxon>
    </lineage>
</organism>
<keyword evidence="2" id="KW-1185">Reference proteome</keyword>